<dbReference type="PANTHER" id="PTHR23113:SF354">
    <property type="entry name" value="BUD SITE SELECTION PROTEIN 5"/>
    <property type="match status" value="1"/>
</dbReference>
<dbReference type="GO" id="GO:0007265">
    <property type="term" value="P:Ras protein signal transduction"/>
    <property type="evidence" value="ECO:0007669"/>
    <property type="project" value="TreeGrafter"/>
</dbReference>
<name>A0A1Y2HFN7_9FUNG</name>
<dbReference type="SMART" id="SM00229">
    <property type="entry name" value="RasGEFN"/>
    <property type="match status" value="1"/>
</dbReference>
<evidence type="ECO:0000259" key="7">
    <source>
        <dbReference type="PROSITE" id="PS50009"/>
    </source>
</evidence>
<feature type="compositionally biased region" description="Polar residues" evidence="5">
    <location>
        <begin position="241"/>
        <end position="250"/>
    </location>
</feature>
<feature type="region of interest" description="Disordered" evidence="5">
    <location>
        <begin position="241"/>
        <end position="261"/>
    </location>
</feature>
<evidence type="ECO:0000256" key="2">
    <source>
        <dbReference type="ARBA" id="ARBA00022658"/>
    </source>
</evidence>
<dbReference type="InterPro" id="IPR036964">
    <property type="entry name" value="RASGEF_cat_dom_sf"/>
</dbReference>
<feature type="compositionally biased region" description="Polar residues" evidence="5">
    <location>
        <begin position="593"/>
        <end position="602"/>
    </location>
</feature>
<dbReference type="SUPFAM" id="SSF51045">
    <property type="entry name" value="WW domain"/>
    <property type="match status" value="1"/>
</dbReference>
<dbReference type="InterPro" id="IPR001202">
    <property type="entry name" value="WW_dom"/>
</dbReference>
<sequence length="1078" mass="116134">MAAADTSLPPIVAVVEALFDYAAQEPNCIDIRKGDILYVLEKHETGWWEGINPNAIDHVNARGWFPSNFVQPLPTPPLPTSLVGAPPNASSSPSAASDRPQPTVDTSVASAGKKGDDQTEVISPLQAAAATAHLPKEATLRKRDRPQSIVPISAASSPVLVNAPVNLSGRMEGIAEVGTSNQSVYSSAPMLSLNKPAAVSTDAHKGESIPADQLPPNWRARTTPDGQVYYYNILTNETKWSMGSEPSLSESTDEGEFRKRKDSSLLSSMTLASPHVANSDPSAAANAALQKASSRDNIQAGGAPTWEMLISAIIHTISDLNTSAKANEKPKFVPLTQNIVQAVHDMLLASGTTSKSSRPLQNNIQLKSYHHQLLSAVAKLMLAARVASGVWPPPDAANKMRNQAGQVLLAIRHFVSVAQADPSIKLVAFDKASLASAGGNSTSGSHDEFSQSSTHLTDAALVARLDKEGASISAHLAGVLANLAVGGTSPGPVQAEVMTKDTAMAALVNDYRAKRDNLYALVNDLVTAYLLSASAGVHKGVSETITAAKLVLEEKAAAMSLNFLPLANMPPSGSMSSINSNHGGWSHLGSNAGGTSSSQSHTGVPAAKAGGGLDVGEDDKRTRRVTADFKMRSPGSGTLQSSGSSSSLDSSKLTKFFGADQAVLSRSAATTSNSRVKKKWFLEYDYGHGDITFNMEGQVSGGTIAALVERLTLHDTTIDPTFLQAFLLTFRCFTTPKELLNQLEHRFSLTMPEGLSKEEEEEWQNKKQTPIRLRVFNVLKLWLDNYYVDAQTTQASIGIGHAASGYRYDRHAHGTKSSACSSSGPHYVVGKPLIQLVLRTSSSMGGSASPPPPIVPRSFPVKSFTDIDPLELARQLTVRESQLLMAIQSYELLNQDFSKKNQPVALHVKAMVNFSTQLSSWVAESILLEADAKKRCVVVKYWIKVAELIAFHCWRTRLVHHRPPAQDMDIAIRQYQTLLTKLRKATDHARNYADYRALLKTIQLINFQKYFATAKVIIELLRFQVPVVLVEVPEIQDLINEQARASKTKGNPDELYRMSLILEPRAPGGNGPPPPSTD</sequence>
<dbReference type="EMBL" id="MCFL01000036">
    <property type="protein sequence ID" value="ORZ33355.1"/>
    <property type="molecule type" value="Genomic_DNA"/>
</dbReference>
<dbReference type="Pfam" id="PF00397">
    <property type="entry name" value="WW"/>
    <property type="match status" value="1"/>
</dbReference>
<dbReference type="OrthoDB" id="28357at2759"/>
<dbReference type="Pfam" id="PF00617">
    <property type="entry name" value="RasGEF"/>
    <property type="match status" value="1"/>
</dbReference>
<evidence type="ECO:0000256" key="4">
    <source>
        <dbReference type="PROSITE-ProRule" id="PRU00192"/>
    </source>
</evidence>
<organism evidence="10 11">
    <name type="scientific">Catenaria anguillulae PL171</name>
    <dbReference type="NCBI Taxonomy" id="765915"/>
    <lineage>
        <taxon>Eukaryota</taxon>
        <taxon>Fungi</taxon>
        <taxon>Fungi incertae sedis</taxon>
        <taxon>Blastocladiomycota</taxon>
        <taxon>Blastocladiomycetes</taxon>
        <taxon>Blastocladiales</taxon>
        <taxon>Catenariaceae</taxon>
        <taxon>Catenaria</taxon>
    </lineage>
</organism>
<dbReference type="InterPro" id="IPR000651">
    <property type="entry name" value="Ras-like_Gua-exchang_fac_N"/>
</dbReference>
<dbReference type="InterPro" id="IPR008937">
    <property type="entry name" value="Ras-like_GEF"/>
</dbReference>
<dbReference type="Pfam" id="PF00018">
    <property type="entry name" value="SH3_1"/>
    <property type="match status" value="1"/>
</dbReference>
<dbReference type="Pfam" id="PF25006">
    <property type="entry name" value="DUF7783"/>
    <property type="match status" value="1"/>
</dbReference>
<evidence type="ECO:0000259" key="6">
    <source>
        <dbReference type="PROSITE" id="PS50002"/>
    </source>
</evidence>
<dbReference type="InterPro" id="IPR036028">
    <property type="entry name" value="SH3-like_dom_sf"/>
</dbReference>
<evidence type="ECO:0000313" key="10">
    <source>
        <dbReference type="EMBL" id="ORZ33355.1"/>
    </source>
</evidence>
<dbReference type="Gene3D" id="1.20.870.10">
    <property type="entry name" value="Son of sevenless (SoS) protein Chain: S domain 1"/>
    <property type="match status" value="2"/>
</dbReference>
<evidence type="ECO:0000256" key="3">
    <source>
        <dbReference type="PROSITE-ProRule" id="PRU00168"/>
    </source>
</evidence>
<dbReference type="PANTHER" id="PTHR23113">
    <property type="entry name" value="GUANINE NUCLEOTIDE EXCHANGE FACTOR"/>
    <property type="match status" value="1"/>
</dbReference>
<comment type="caution">
    <text evidence="10">The sequence shown here is derived from an EMBL/GenBank/DDBJ whole genome shotgun (WGS) entry which is preliminary data.</text>
</comment>
<dbReference type="PRINTS" id="PR00452">
    <property type="entry name" value="SH3DOMAIN"/>
</dbReference>
<dbReference type="CDD" id="cd06224">
    <property type="entry name" value="REM"/>
    <property type="match status" value="1"/>
</dbReference>
<proteinExistence type="predicted"/>
<keyword evidence="1 4" id="KW-0728">SH3 domain</keyword>
<dbReference type="PROSITE" id="PS50020">
    <property type="entry name" value="WW_DOMAIN_2"/>
    <property type="match status" value="1"/>
</dbReference>
<dbReference type="Gene3D" id="1.10.840.10">
    <property type="entry name" value="Ras guanine-nucleotide exchange factors catalytic domain"/>
    <property type="match status" value="2"/>
</dbReference>
<dbReference type="CDD" id="cd00201">
    <property type="entry name" value="WW"/>
    <property type="match status" value="1"/>
</dbReference>
<dbReference type="PROSITE" id="PS50212">
    <property type="entry name" value="RASGEF_NTER"/>
    <property type="match status" value="1"/>
</dbReference>
<evidence type="ECO:0000259" key="9">
    <source>
        <dbReference type="PROSITE" id="PS50212"/>
    </source>
</evidence>
<dbReference type="Proteomes" id="UP000193411">
    <property type="component" value="Unassembled WGS sequence"/>
</dbReference>
<dbReference type="GO" id="GO:0005886">
    <property type="term" value="C:plasma membrane"/>
    <property type="evidence" value="ECO:0007669"/>
    <property type="project" value="TreeGrafter"/>
</dbReference>
<feature type="domain" description="WW" evidence="8">
    <location>
        <begin position="212"/>
        <end position="245"/>
    </location>
</feature>
<feature type="region of interest" description="Disordered" evidence="5">
    <location>
        <begin position="76"/>
        <end position="119"/>
    </location>
</feature>
<dbReference type="InterPro" id="IPR001895">
    <property type="entry name" value="RASGEF_cat_dom"/>
</dbReference>
<keyword evidence="11" id="KW-1185">Reference proteome</keyword>
<dbReference type="AlphaFoldDB" id="A0A1Y2HFN7"/>
<dbReference type="InterPro" id="IPR001452">
    <property type="entry name" value="SH3_domain"/>
</dbReference>
<feature type="region of interest" description="Disordered" evidence="5">
    <location>
        <begin position="574"/>
        <end position="647"/>
    </location>
</feature>
<feature type="compositionally biased region" description="Basic and acidic residues" evidence="5">
    <location>
        <begin position="618"/>
        <end position="631"/>
    </location>
</feature>
<dbReference type="InterPro" id="IPR023578">
    <property type="entry name" value="Ras_GEF_dom_sf"/>
</dbReference>
<dbReference type="PROSITE" id="PS50002">
    <property type="entry name" value="SH3"/>
    <property type="match status" value="1"/>
</dbReference>
<feature type="region of interest" description="Disordered" evidence="5">
    <location>
        <begin position="197"/>
        <end position="221"/>
    </location>
</feature>
<dbReference type="Gene3D" id="2.30.30.40">
    <property type="entry name" value="SH3 Domains"/>
    <property type="match status" value="1"/>
</dbReference>
<feature type="compositionally biased region" description="Low complexity" evidence="5">
    <location>
        <begin position="633"/>
        <end position="647"/>
    </location>
</feature>
<keyword evidence="2 3" id="KW-0344">Guanine-nucleotide releasing factor</keyword>
<feature type="domain" description="N-terminal Ras-GEF" evidence="9">
    <location>
        <begin position="695"/>
        <end position="827"/>
    </location>
</feature>
<feature type="compositionally biased region" description="Low complexity" evidence="5">
    <location>
        <begin position="85"/>
        <end position="97"/>
    </location>
</feature>
<dbReference type="PROSITE" id="PS50009">
    <property type="entry name" value="RASGEF_CAT"/>
    <property type="match status" value="1"/>
</dbReference>
<protein>
    <submittedName>
        <fullName evidence="10">Ras guanine nucleotide exchange factor domain-containing protein</fullName>
    </submittedName>
</protein>
<dbReference type="STRING" id="765915.A0A1Y2HFN7"/>
<evidence type="ECO:0000256" key="1">
    <source>
        <dbReference type="ARBA" id="ARBA00022443"/>
    </source>
</evidence>
<dbReference type="Gene3D" id="2.20.70.10">
    <property type="match status" value="1"/>
</dbReference>
<feature type="compositionally biased region" description="Polar residues" evidence="5">
    <location>
        <begin position="574"/>
        <end position="583"/>
    </location>
</feature>
<dbReference type="InterPro" id="IPR036020">
    <property type="entry name" value="WW_dom_sf"/>
</dbReference>
<dbReference type="SMART" id="SM00326">
    <property type="entry name" value="SH3"/>
    <property type="match status" value="1"/>
</dbReference>
<dbReference type="Pfam" id="PF00618">
    <property type="entry name" value="RasGEF_N"/>
    <property type="match status" value="1"/>
</dbReference>
<gene>
    <name evidence="10" type="ORF">BCR44DRAFT_1514749</name>
</gene>
<evidence type="ECO:0000259" key="8">
    <source>
        <dbReference type="PROSITE" id="PS50020"/>
    </source>
</evidence>
<feature type="domain" description="Ras-GEF" evidence="7">
    <location>
        <begin position="868"/>
        <end position="1078"/>
    </location>
</feature>
<dbReference type="SUPFAM" id="SSF50044">
    <property type="entry name" value="SH3-domain"/>
    <property type="match status" value="1"/>
</dbReference>
<evidence type="ECO:0000256" key="5">
    <source>
        <dbReference type="SAM" id="MobiDB-lite"/>
    </source>
</evidence>
<dbReference type="SMART" id="SM00456">
    <property type="entry name" value="WW"/>
    <property type="match status" value="1"/>
</dbReference>
<dbReference type="SUPFAM" id="SSF48366">
    <property type="entry name" value="Ras GEF"/>
    <property type="match status" value="1"/>
</dbReference>
<dbReference type="GO" id="GO:0005085">
    <property type="term" value="F:guanyl-nucleotide exchange factor activity"/>
    <property type="evidence" value="ECO:0007669"/>
    <property type="project" value="UniProtKB-KW"/>
</dbReference>
<dbReference type="CDD" id="cd11883">
    <property type="entry name" value="SH3_Sdc25"/>
    <property type="match status" value="1"/>
</dbReference>
<feature type="domain" description="SH3" evidence="6">
    <location>
        <begin position="10"/>
        <end position="75"/>
    </location>
</feature>
<evidence type="ECO:0000313" key="11">
    <source>
        <dbReference type="Proteomes" id="UP000193411"/>
    </source>
</evidence>
<dbReference type="InterPro" id="IPR056685">
    <property type="entry name" value="DUF7783"/>
</dbReference>
<dbReference type="SMART" id="SM00147">
    <property type="entry name" value="RasGEF"/>
    <property type="match status" value="1"/>
</dbReference>
<reference evidence="10 11" key="1">
    <citation type="submission" date="2016-07" db="EMBL/GenBank/DDBJ databases">
        <title>Pervasive Adenine N6-methylation of Active Genes in Fungi.</title>
        <authorList>
            <consortium name="DOE Joint Genome Institute"/>
            <person name="Mondo S.J."/>
            <person name="Dannebaum R.O."/>
            <person name="Kuo R.C."/>
            <person name="Labutti K."/>
            <person name="Haridas S."/>
            <person name="Kuo A."/>
            <person name="Salamov A."/>
            <person name="Ahrendt S.R."/>
            <person name="Lipzen A."/>
            <person name="Sullivan W."/>
            <person name="Andreopoulos W.B."/>
            <person name="Clum A."/>
            <person name="Lindquist E."/>
            <person name="Daum C."/>
            <person name="Ramamoorthy G.K."/>
            <person name="Gryganskyi A."/>
            <person name="Culley D."/>
            <person name="Magnuson J.K."/>
            <person name="James T.Y."/>
            <person name="O'Malley M.A."/>
            <person name="Stajich J.E."/>
            <person name="Spatafora J.W."/>
            <person name="Visel A."/>
            <person name="Grigoriev I.V."/>
        </authorList>
    </citation>
    <scope>NUCLEOTIDE SEQUENCE [LARGE SCALE GENOMIC DNA]</scope>
    <source>
        <strain evidence="10 11">PL171</strain>
    </source>
</reference>
<accession>A0A1Y2HFN7</accession>